<dbReference type="STRING" id="299467.A0A443SLM7"/>
<comment type="similarity">
    <text evidence="2">Belongs to the G-protein coupled receptor 1 family.</text>
</comment>
<keyword evidence="3" id="KW-1003">Cell membrane</keyword>
<evidence type="ECO:0000256" key="10">
    <source>
        <dbReference type="SAM" id="MobiDB-lite"/>
    </source>
</evidence>
<evidence type="ECO:0000256" key="3">
    <source>
        <dbReference type="ARBA" id="ARBA00022475"/>
    </source>
</evidence>
<evidence type="ECO:0000256" key="6">
    <source>
        <dbReference type="ARBA" id="ARBA00023040"/>
    </source>
</evidence>
<evidence type="ECO:0000256" key="7">
    <source>
        <dbReference type="ARBA" id="ARBA00023136"/>
    </source>
</evidence>
<dbReference type="OrthoDB" id="9445642at2759"/>
<evidence type="ECO:0000256" key="4">
    <source>
        <dbReference type="ARBA" id="ARBA00022692"/>
    </source>
</evidence>
<dbReference type="Pfam" id="PF00001">
    <property type="entry name" value="7tm_1"/>
    <property type="match status" value="1"/>
</dbReference>
<evidence type="ECO:0000256" key="1">
    <source>
        <dbReference type="ARBA" id="ARBA00004651"/>
    </source>
</evidence>
<feature type="transmembrane region" description="Helical" evidence="11">
    <location>
        <begin position="178"/>
        <end position="203"/>
    </location>
</feature>
<dbReference type="PROSITE" id="PS50262">
    <property type="entry name" value="G_PROTEIN_RECEP_F1_2"/>
    <property type="match status" value="1"/>
</dbReference>
<keyword evidence="9" id="KW-0807">Transducer</keyword>
<comment type="caution">
    <text evidence="13">The sequence shown here is derived from an EMBL/GenBank/DDBJ whole genome shotgun (WGS) entry which is preliminary data.</text>
</comment>
<evidence type="ECO:0000256" key="8">
    <source>
        <dbReference type="ARBA" id="ARBA00023170"/>
    </source>
</evidence>
<feature type="compositionally biased region" description="Basic and acidic residues" evidence="10">
    <location>
        <begin position="92"/>
        <end position="101"/>
    </location>
</feature>
<sequence>MFTETCDRQAAGCIIISCWILGALIGFLPLFGWNNGPSKSGLCLFIPVMNYDFLVFVFFATIVFPAALMAFCYLRIYLIVVRQRDLSLDDSLTKTDSENRDSSSTSPDETLKLNWSRKSSSAENTLNIKITKTKKVSYSRREVKKARKLAIIMIFFIICWIPLYLVNTLQAFCKHCKVPLWLLDAFIIISHINSAVNPILYAYHMKDFRVAMHRVLCKCVLRQQGLRDIRRQELMSITALQWRQKQKANVINDSIDFATSNGQPANDVRKQSLTET</sequence>
<dbReference type="GO" id="GO:0004930">
    <property type="term" value="F:G protein-coupled receptor activity"/>
    <property type="evidence" value="ECO:0007669"/>
    <property type="project" value="UniProtKB-KW"/>
</dbReference>
<evidence type="ECO:0000256" key="11">
    <source>
        <dbReference type="SAM" id="Phobius"/>
    </source>
</evidence>
<protein>
    <submittedName>
        <fullName evidence="13">Adenosine receptor A2b-like protein</fullName>
    </submittedName>
</protein>
<evidence type="ECO:0000313" key="14">
    <source>
        <dbReference type="Proteomes" id="UP000288716"/>
    </source>
</evidence>
<dbReference type="GO" id="GO:0005886">
    <property type="term" value="C:plasma membrane"/>
    <property type="evidence" value="ECO:0007669"/>
    <property type="project" value="UniProtKB-SubCell"/>
</dbReference>
<dbReference type="PRINTS" id="PR00237">
    <property type="entry name" value="GPCRRHODOPSN"/>
</dbReference>
<feature type="region of interest" description="Disordered" evidence="10">
    <location>
        <begin position="92"/>
        <end position="111"/>
    </location>
</feature>
<dbReference type="EMBL" id="NCKV01001422">
    <property type="protein sequence ID" value="RWS28373.1"/>
    <property type="molecule type" value="Genomic_DNA"/>
</dbReference>
<dbReference type="VEuPathDB" id="VectorBase:LDEU003668"/>
<dbReference type="AlphaFoldDB" id="A0A443SLM7"/>
<reference evidence="13 14" key="1">
    <citation type="journal article" date="2018" name="Gigascience">
        <title>Genomes of trombidid mites reveal novel predicted allergens and laterally-transferred genes associated with secondary metabolism.</title>
        <authorList>
            <person name="Dong X."/>
            <person name="Chaisiri K."/>
            <person name="Xia D."/>
            <person name="Armstrong S.D."/>
            <person name="Fang Y."/>
            <person name="Donnelly M.J."/>
            <person name="Kadowaki T."/>
            <person name="McGarry J.W."/>
            <person name="Darby A.C."/>
            <person name="Makepeace B.L."/>
        </authorList>
    </citation>
    <scope>NUCLEOTIDE SEQUENCE [LARGE SCALE GENOMIC DNA]</scope>
    <source>
        <strain evidence="13">UoL-UT</strain>
    </source>
</reference>
<evidence type="ECO:0000259" key="12">
    <source>
        <dbReference type="PROSITE" id="PS50262"/>
    </source>
</evidence>
<evidence type="ECO:0000313" key="13">
    <source>
        <dbReference type="EMBL" id="RWS28373.1"/>
    </source>
</evidence>
<dbReference type="Gene3D" id="1.20.1070.10">
    <property type="entry name" value="Rhodopsin 7-helix transmembrane proteins"/>
    <property type="match status" value="1"/>
</dbReference>
<dbReference type="SUPFAM" id="SSF81321">
    <property type="entry name" value="Family A G protein-coupled receptor-like"/>
    <property type="match status" value="1"/>
</dbReference>
<gene>
    <name evidence="13" type="ORF">B4U80_00872</name>
</gene>
<feature type="transmembrane region" description="Helical" evidence="11">
    <location>
        <begin position="12"/>
        <end position="33"/>
    </location>
</feature>
<feature type="transmembrane region" description="Helical" evidence="11">
    <location>
        <begin position="53"/>
        <end position="74"/>
    </location>
</feature>
<proteinExistence type="inferred from homology"/>
<keyword evidence="8 13" id="KW-0675">Receptor</keyword>
<feature type="transmembrane region" description="Helical" evidence="11">
    <location>
        <begin position="149"/>
        <end position="166"/>
    </location>
</feature>
<accession>A0A443SLM7</accession>
<keyword evidence="7 11" id="KW-0472">Membrane</keyword>
<comment type="subcellular location">
    <subcellularLocation>
        <location evidence="1">Cell membrane</location>
        <topology evidence="1">Multi-pass membrane protein</topology>
    </subcellularLocation>
</comment>
<keyword evidence="5 11" id="KW-1133">Transmembrane helix</keyword>
<name>A0A443SLM7_9ACAR</name>
<keyword evidence="4 11" id="KW-0812">Transmembrane</keyword>
<evidence type="ECO:0000256" key="5">
    <source>
        <dbReference type="ARBA" id="ARBA00022989"/>
    </source>
</evidence>
<keyword evidence="6" id="KW-0297">G-protein coupled receptor</keyword>
<evidence type="ECO:0000256" key="9">
    <source>
        <dbReference type="ARBA" id="ARBA00023224"/>
    </source>
</evidence>
<organism evidence="13 14">
    <name type="scientific">Leptotrombidium deliense</name>
    <dbReference type="NCBI Taxonomy" id="299467"/>
    <lineage>
        <taxon>Eukaryota</taxon>
        <taxon>Metazoa</taxon>
        <taxon>Ecdysozoa</taxon>
        <taxon>Arthropoda</taxon>
        <taxon>Chelicerata</taxon>
        <taxon>Arachnida</taxon>
        <taxon>Acari</taxon>
        <taxon>Acariformes</taxon>
        <taxon>Trombidiformes</taxon>
        <taxon>Prostigmata</taxon>
        <taxon>Anystina</taxon>
        <taxon>Parasitengona</taxon>
        <taxon>Trombiculoidea</taxon>
        <taxon>Trombiculidae</taxon>
        <taxon>Leptotrombidium</taxon>
    </lineage>
</organism>
<feature type="domain" description="G-protein coupled receptors family 1 profile" evidence="12">
    <location>
        <begin position="1"/>
        <end position="201"/>
    </location>
</feature>
<dbReference type="InterPro" id="IPR017452">
    <property type="entry name" value="GPCR_Rhodpsn_7TM"/>
</dbReference>
<dbReference type="PANTHER" id="PTHR24248">
    <property type="entry name" value="ADRENERGIC RECEPTOR-RELATED G-PROTEIN COUPLED RECEPTOR"/>
    <property type="match status" value="1"/>
</dbReference>
<dbReference type="Proteomes" id="UP000288716">
    <property type="component" value="Unassembled WGS sequence"/>
</dbReference>
<dbReference type="InterPro" id="IPR000276">
    <property type="entry name" value="GPCR_Rhodpsn"/>
</dbReference>
<evidence type="ECO:0000256" key="2">
    <source>
        <dbReference type="ARBA" id="ARBA00010663"/>
    </source>
</evidence>
<keyword evidence="14" id="KW-1185">Reference proteome</keyword>